<dbReference type="InterPro" id="IPR050490">
    <property type="entry name" value="Bact_solute-bd_prot1"/>
</dbReference>
<organism evidence="4 5">
    <name type="scientific">Rhizobium gallicum</name>
    <dbReference type="NCBI Taxonomy" id="56730"/>
    <lineage>
        <taxon>Bacteria</taxon>
        <taxon>Pseudomonadati</taxon>
        <taxon>Pseudomonadota</taxon>
        <taxon>Alphaproteobacteria</taxon>
        <taxon>Hyphomicrobiales</taxon>
        <taxon>Rhizobiaceae</taxon>
        <taxon>Rhizobium/Agrobacterium group</taxon>
        <taxon>Rhizobium</taxon>
    </lineage>
</organism>
<dbReference type="Pfam" id="PF01547">
    <property type="entry name" value="SBP_bac_1"/>
    <property type="match status" value="1"/>
</dbReference>
<dbReference type="InterPro" id="IPR006059">
    <property type="entry name" value="SBP"/>
</dbReference>
<sequence length="427" mass="45893">MDYHRTLKSQVAALAVAVPLAIMLPWGGIANAQDAVNLRMTIWSANEAHLKLFNEIAAGFKKDHPNVTVTFESLPFDTYTTALTTQIAGGNAPDMAWIFETSAYDFVNSGALYPLTDTLKATQGYNLDEVSATATERWAKDGKFYAYPFSTSPFAMFVNNDVIKAAGAKTPAELIAAGQWTWDNAIATASAVGQNGKGGLIVRDFNYQIWQNLASIWNGWGASPWSADGKTCTMTEKPMVDALTFIHEAIFKKKAIPGPGENVDFFAGNAAMTITQISRASLLPKDKPFSWDLVPLPKGPAGDYALIGQAGIGVMQTGKNAKTAAEFVAYMTSPANSAKLSQFFPSARKSLLNAEVLKKTNPLLSQEQIDKVVISGIVTGKVIPGHTGFAQIQQAVRSGLDAVWRPDADIPGALQKICGQIGPLLKR</sequence>
<evidence type="ECO:0000256" key="3">
    <source>
        <dbReference type="ARBA" id="ARBA00022764"/>
    </source>
</evidence>
<dbReference type="RefSeq" id="WP_074071601.1">
    <property type="nucleotide sequence ID" value="NZ_CP017105.1"/>
</dbReference>
<reference evidence="4 5" key="1">
    <citation type="submission" date="2016-09" db="EMBL/GenBank/DDBJ databases">
        <title>The complete genome sequences of Rhizobium gallicum, symbiovars gallicum and phaseoli, symbionts associated to common bean (Phaseolus vulgaris).</title>
        <authorList>
            <person name="Bustos P."/>
            <person name="Santamaria R.I."/>
            <person name="Perez-Carrascal O.M."/>
            <person name="Juarez S."/>
            <person name="Lozano L."/>
            <person name="Martinez-Flores I."/>
            <person name="Martinez-Romero E."/>
            <person name="Cevallos M."/>
            <person name="Romero D."/>
            <person name="Davila G."/>
            <person name="Gonzalez V."/>
        </authorList>
    </citation>
    <scope>NUCLEOTIDE SEQUENCE [LARGE SCALE GENOMIC DNA]</scope>
    <source>
        <strain evidence="4 5">IE4872</strain>
        <plasmid evidence="5">prgalie4872d</plasmid>
    </source>
</reference>
<evidence type="ECO:0000313" key="5">
    <source>
        <dbReference type="Proteomes" id="UP000184749"/>
    </source>
</evidence>
<evidence type="ECO:0000313" key="4">
    <source>
        <dbReference type="EMBL" id="APO71253.1"/>
    </source>
</evidence>
<dbReference type="GO" id="GO:0042597">
    <property type="term" value="C:periplasmic space"/>
    <property type="evidence" value="ECO:0007669"/>
    <property type="project" value="UniProtKB-SubCell"/>
</dbReference>
<keyword evidence="4" id="KW-0614">Plasmid</keyword>
<evidence type="ECO:0000256" key="1">
    <source>
        <dbReference type="ARBA" id="ARBA00004418"/>
    </source>
</evidence>
<dbReference type="CDD" id="cd13585">
    <property type="entry name" value="PBP2_TMBP_like"/>
    <property type="match status" value="1"/>
</dbReference>
<dbReference type="PANTHER" id="PTHR43649">
    <property type="entry name" value="ARABINOSE-BINDING PROTEIN-RELATED"/>
    <property type="match status" value="1"/>
</dbReference>
<dbReference type="Proteomes" id="UP000184749">
    <property type="component" value="Plasmid pRgalIE4872d"/>
</dbReference>
<dbReference type="PANTHER" id="PTHR43649:SF12">
    <property type="entry name" value="DIACETYLCHITOBIOSE BINDING PROTEIN DASA"/>
    <property type="match status" value="1"/>
</dbReference>
<protein>
    <submittedName>
        <fullName evidence="4">Sugar ABC transporter substrate-binding protein</fullName>
    </submittedName>
</protein>
<dbReference type="Gene3D" id="3.40.190.10">
    <property type="entry name" value="Periplasmic binding protein-like II"/>
    <property type="match status" value="1"/>
</dbReference>
<evidence type="ECO:0000256" key="2">
    <source>
        <dbReference type="ARBA" id="ARBA00008520"/>
    </source>
</evidence>
<name>A0A1L5NTM3_9HYPH</name>
<gene>
    <name evidence="4" type="ORF">IE4872_PD00723</name>
</gene>
<dbReference type="AlphaFoldDB" id="A0A1L5NTM3"/>
<dbReference type="OrthoDB" id="6416561at2"/>
<keyword evidence="3" id="KW-0574">Periplasm</keyword>
<comment type="subcellular location">
    <subcellularLocation>
        <location evidence="1">Periplasm</location>
    </subcellularLocation>
</comment>
<dbReference type="EMBL" id="CP017105">
    <property type="protein sequence ID" value="APO71253.1"/>
    <property type="molecule type" value="Genomic_DNA"/>
</dbReference>
<comment type="similarity">
    <text evidence="2">Belongs to the bacterial solute-binding protein 1 family.</text>
</comment>
<dbReference type="SUPFAM" id="SSF53850">
    <property type="entry name" value="Periplasmic binding protein-like II"/>
    <property type="match status" value="1"/>
</dbReference>
<geneLocation type="plasmid" evidence="5">
    <name>prgalie4872d</name>
</geneLocation>
<proteinExistence type="inferred from homology"/>
<accession>A0A1L5NTM3</accession>